<evidence type="ECO:0000313" key="1">
    <source>
        <dbReference type="EMBL" id="TMS57461.1"/>
    </source>
</evidence>
<evidence type="ECO:0000313" key="2">
    <source>
        <dbReference type="Proteomes" id="UP000004277"/>
    </source>
</evidence>
<dbReference type="EMBL" id="AKCV02000023">
    <property type="protein sequence ID" value="TMS57461.1"/>
    <property type="molecule type" value="Genomic_DNA"/>
</dbReference>
<protein>
    <submittedName>
        <fullName evidence="1">Type IV pilus biogenesis/stability protein PilW</fullName>
    </submittedName>
</protein>
<keyword evidence="2" id="KW-1185">Reference proteome</keyword>
<reference evidence="1" key="1">
    <citation type="submission" date="2019-05" db="EMBL/GenBank/DDBJ databases">
        <title>Revised genome assembly of Burkholderiaceae (previously Ralstonia) sp. PBA.</title>
        <authorList>
            <person name="Gan H.M."/>
        </authorList>
    </citation>
    <scope>NUCLEOTIDE SEQUENCE</scope>
    <source>
        <strain evidence="1">PBA</strain>
    </source>
</reference>
<dbReference type="Proteomes" id="UP000004277">
    <property type="component" value="Unassembled WGS sequence"/>
</dbReference>
<sequence length="262" mass="28736">MNRAGVMAFLAAALLSACGATGPQTTAQGQDSLSPQTDVARRAAIRLQLAATYLEASQFSVALDEVNKALALDSSLPDAYHIRALAYMNLREPQLAEDNFRRALSAKPTDGDLLSNYGWFLCGTNRYQEAVAMLDKAIGSPSAGGVTKPMINLGLCHLRNGDVANAERALLRAHYLDERNPVANTNLAALYYKRGDAGTARPFIMRVNQDPRFANAESLWLGARIAHRLDDRRLQDALTEQLRRSFPDSRELAAFERGAWDE</sequence>
<name>A0ACD3SMR6_9BURK</name>
<accession>A0ACD3SMR6</accession>
<comment type="caution">
    <text evidence="1">The sequence shown here is derived from an EMBL/GenBank/DDBJ whole genome shotgun (WGS) entry which is preliminary data.</text>
</comment>
<proteinExistence type="predicted"/>
<gene>
    <name evidence="1" type="primary">pilW</name>
    <name evidence="1" type="ORF">MW7_012730</name>
</gene>
<organism evidence="1 2">
    <name type="scientific">Imbroritus primus</name>
    <dbReference type="NCBI Taxonomy" id="3058603"/>
    <lineage>
        <taxon>Bacteria</taxon>
        <taxon>Pseudomonadati</taxon>
        <taxon>Pseudomonadota</taxon>
        <taxon>Betaproteobacteria</taxon>
        <taxon>Burkholderiales</taxon>
        <taxon>Burkholderiaceae</taxon>
        <taxon>Imbroritus</taxon>
    </lineage>
</organism>